<dbReference type="EMBL" id="GBRH01244165">
    <property type="protein sequence ID" value="JAD53730.1"/>
    <property type="molecule type" value="Transcribed_RNA"/>
</dbReference>
<protein>
    <submittedName>
        <fullName evidence="1">Uncharacterized protein</fullName>
    </submittedName>
</protein>
<sequence>MFATLSENNRTMNHSCIYMAQQSSTYAQDNKTVQNNRILSSIMPLVHKLEFNT</sequence>
<reference evidence="1" key="1">
    <citation type="submission" date="2014-09" db="EMBL/GenBank/DDBJ databases">
        <authorList>
            <person name="Magalhaes I.L.F."/>
            <person name="Oliveira U."/>
            <person name="Santos F.R."/>
            <person name="Vidigal T.H.D.A."/>
            <person name="Brescovit A.D."/>
            <person name="Santos A.J."/>
        </authorList>
    </citation>
    <scope>NUCLEOTIDE SEQUENCE</scope>
    <source>
        <tissue evidence="1">Shoot tissue taken approximately 20 cm above the soil surface</tissue>
    </source>
</reference>
<dbReference type="AlphaFoldDB" id="A0A0A9AXU1"/>
<proteinExistence type="predicted"/>
<reference evidence="1" key="2">
    <citation type="journal article" date="2015" name="Data Brief">
        <title>Shoot transcriptome of the giant reed, Arundo donax.</title>
        <authorList>
            <person name="Barrero R.A."/>
            <person name="Guerrero F.D."/>
            <person name="Moolhuijzen P."/>
            <person name="Goolsby J.A."/>
            <person name="Tidwell J."/>
            <person name="Bellgard S.E."/>
            <person name="Bellgard M.I."/>
        </authorList>
    </citation>
    <scope>NUCLEOTIDE SEQUENCE</scope>
    <source>
        <tissue evidence="1">Shoot tissue taken approximately 20 cm above the soil surface</tissue>
    </source>
</reference>
<name>A0A0A9AXU1_ARUDO</name>
<organism evidence="1">
    <name type="scientific">Arundo donax</name>
    <name type="common">Giant reed</name>
    <name type="synonym">Donax arundinaceus</name>
    <dbReference type="NCBI Taxonomy" id="35708"/>
    <lineage>
        <taxon>Eukaryota</taxon>
        <taxon>Viridiplantae</taxon>
        <taxon>Streptophyta</taxon>
        <taxon>Embryophyta</taxon>
        <taxon>Tracheophyta</taxon>
        <taxon>Spermatophyta</taxon>
        <taxon>Magnoliopsida</taxon>
        <taxon>Liliopsida</taxon>
        <taxon>Poales</taxon>
        <taxon>Poaceae</taxon>
        <taxon>PACMAD clade</taxon>
        <taxon>Arundinoideae</taxon>
        <taxon>Arundineae</taxon>
        <taxon>Arundo</taxon>
    </lineage>
</organism>
<evidence type="ECO:0000313" key="1">
    <source>
        <dbReference type="EMBL" id="JAD53730.1"/>
    </source>
</evidence>
<accession>A0A0A9AXU1</accession>